<feature type="compositionally biased region" description="Polar residues" evidence="8">
    <location>
        <begin position="456"/>
        <end position="468"/>
    </location>
</feature>
<dbReference type="Gene3D" id="2.60.40.10">
    <property type="entry name" value="Immunoglobulins"/>
    <property type="match status" value="3"/>
</dbReference>
<feature type="domain" description="Ig-like" evidence="11">
    <location>
        <begin position="138"/>
        <end position="259"/>
    </location>
</feature>
<dbReference type="SMART" id="SM00406">
    <property type="entry name" value="IGv"/>
    <property type="match status" value="3"/>
</dbReference>
<feature type="region of interest" description="Disordered" evidence="8">
    <location>
        <begin position="406"/>
        <end position="468"/>
    </location>
</feature>
<comment type="subcellular location">
    <subcellularLocation>
        <location evidence="1">Cell membrane</location>
    </subcellularLocation>
</comment>
<feature type="transmembrane region" description="Helical" evidence="9">
    <location>
        <begin position="377"/>
        <end position="396"/>
    </location>
</feature>
<dbReference type="CDD" id="cd00099">
    <property type="entry name" value="IgV"/>
    <property type="match status" value="2"/>
</dbReference>
<dbReference type="SMART" id="SM00409">
    <property type="entry name" value="IG"/>
    <property type="match status" value="3"/>
</dbReference>
<feature type="domain" description="Ig-like" evidence="11">
    <location>
        <begin position="272"/>
        <end position="350"/>
    </location>
</feature>
<feature type="chain" id="PRO_5035851652" description="Ig-like domain-containing protein" evidence="10">
    <location>
        <begin position="26"/>
        <end position="468"/>
    </location>
</feature>
<keyword evidence="4" id="KW-0391">Immunity</keyword>
<dbReference type="GO" id="GO:0002376">
    <property type="term" value="P:immune system process"/>
    <property type="evidence" value="ECO:0007669"/>
    <property type="project" value="UniProtKB-KW"/>
</dbReference>
<dbReference type="InterPro" id="IPR052051">
    <property type="entry name" value="TCR_complex_component"/>
</dbReference>
<evidence type="ECO:0000256" key="3">
    <source>
        <dbReference type="ARBA" id="ARBA00022729"/>
    </source>
</evidence>
<evidence type="ECO:0000256" key="8">
    <source>
        <dbReference type="SAM" id="MobiDB-lite"/>
    </source>
</evidence>
<feature type="signal peptide" evidence="10">
    <location>
        <begin position="1"/>
        <end position="25"/>
    </location>
</feature>
<evidence type="ECO:0000313" key="13">
    <source>
        <dbReference type="Proteomes" id="UP000752171"/>
    </source>
</evidence>
<evidence type="ECO:0000256" key="7">
    <source>
        <dbReference type="ARBA" id="ARBA00023180"/>
    </source>
</evidence>
<reference evidence="12 13" key="1">
    <citation type="submission" date="2021-07" db="EMBL/GenBank/DDBJ databases">
        <authorList>
            <person name="Imarazene B."/>
            <person name="Zahm M."/>
            <person name="Klopp C."/>
            <person name="Cabau C."/>
            <person name="Beille S."/>
            <person name="Jouanno E."/>
            <person name="Castinel A."/>
            <person name="Lluch J."/>
            <person name="Gil L."/>
            <person name="Kuchtly C."/>
            <person name="Lopez Roques C."/>
            <person name="Donnadieu C."/>
            <person name="Parrinello H."/>
            <person name="Journot L."/>
            <person name="Du K."/>
            <person name="Schartl M."/>
            <person name="Retaux S."/>
            <person name="Guiguen Y."/>
        </authorList>
    </citation>
    <scope>NUCLEOTIDE SEQUENCE [LARGE SCALE GENOMIC DNA]</scope>
    <source>
        <strain evidence="12">Pach_M1</strain>
        <tissue evidence="12">Testis</tissue>
    </source>
</reference>
<dbReference type="SUPFAM" id="SSF48726">
    <property type="entry name" value="Immunoglobulin"/>
    <property type="match status" value="3"/>
</dbReference>
<keyword evidence="2" id="KW-1003">Cell membrane</keyword>
<dbReference type="Pfam" id="PF07686">
    <property type="entry name" value="V-set"/>
    <property type="match status" value="3"/>
</dbReference>
<dbReference type="EMBL" id="JAICCE010000010">
    <property type="protein sequence ID" value="KAG9272308.1"/>
    <property type="molecule type" value="Genomic_DNA"/>
</dbReference>
<sequence length="468" mass="51542">MACLMKTAPSCILIVLFYIMSSAQAVEDLKREFISAQSDKPVTLDCKLEHQTVKENQFWYKLISGQEPQEVATKLKEKDKGSLSLGFDKLGFKLHDNFSLTIEQPNKAHEGMYFCGQDGNTNKFSKGTFVAVKDHSQSEISVLQSPAFQTLSPGEAVNLRCTVQPNNQPADQQVFWFRSSAGRSFPEIIFTHHSSSSSSSSNRQCEISSSKDGCVFNFTKNIFNSSDTGTYYCAVASCGRIIIGDGTPVDFNHSQSEISVLQSPAFQTLSPGEAVNLQCTVQPNNQPADQQVFWFRSSAGRSFPEIIFTHHSSSSSNRQCEISSSEDGCVFNFTKNIFNTTDTGTYYCAVASCGKIIIGDGTPVDFKKPVDPGMMCLGAALGLCVVVIFAQAIFICKLRNGVHCGGKNQQSTVEEKPTNQTHDAAGMNYASVQFKEKKPRSSREKKEHPEDIIYSQVRSSTAAQRSHR</sequence>
<dbReference type="GO" id="GO:0009617">
    <property type="term" value="P:response to bacterium"/>
    <property type="evidence" value="ECO:0007669"/>
    <property type="project" value="TreeGrafter"/>
</dbReference>
<dbReference type="GO" id="GO:0005886">
    <property type="term" value="C:plasma membrane"/>
    <property type="evidence" value="ECO:0007669"/>
    <property type="project" value="UniProtKB-SubCell"/>
</dbReference>
<evidence type="ECO:0000256" key="6">
    <source>
        <dbReference type="ARBA" id="ARBA00023157"/>
    </source>
</evidence>
<keyword evidence="3 10" id="KW-0732">Signal</keyword>
<dbReference type="PANTHER" id="PTHR19433">
    <property type="entry name" value="T-CELL RECEPTOR ALPHA CHAIN V REGION-RELATED"/>
    <property type="match status" value="1"/>
</dbReference>
<keyword evidence="9" id="KW-0812">Transmembrane</keyword>
<dbReference type="PANTHER" id="PTHR19433:SF133">
    <property type="entry name" value="IMMUNE-TYPE RECEPTOR 5 PRECURSOR-RELATED"/>
    <property type="match status" value="1"/>
</dbReference>
<dbReference type="InterPro" id="IPR003599">
    <property type="entry name" value="Ig_sub"/>
</dbReference>
<proteinExistence type="predicted"/>
<dbReference type="PROSITE" id="PS50835">
    <property type="entry name" value="IG_LIKE"/>
    <property type="match status" value="2"/>
</dbReference>
<protein>
    <recommendedName>
        <fullName evidence="11">Ig-like domain-containing protein</fullName>
    </recommendedName>
</protein>
<dbReference type="InterPro" id="IPR013106">
    <property type="entry name" value="Ig_V-set"/>
</dbReference>
<evidence type="ECO:0000313" key="12">
    <source>
        <dbReference type="EMBL" id="KAG9272308.1"/>
    </source>
</evidence>
<dbReference type="AlphaFoldDB" id="A0A8T2LJP0"/>
<keyword evidence="5 9" id="KW-0472">Membrane</keyword>
<dbReference type="InterPro" id="IPR007110">
    <property type="entry name" value="Ig-like_dom"/>
</dbReference>
<accession>A0A8T2LJP0</accession>
<evidence type="ECO:0000256" key="5">
    <source>
        <dbReference type="ARBA" id="ARBA00023136"/>
    </source>
</evidence>
<keyword evidence="9" id="KW-1133">Transmembrane helix</keyword>
<evidence type="ECO:0000256" key="9">
    <source>
        <dbReference type="SAM" id="Phobius"/>
    </source>
</evidence>
<dbReference type="InterPro" id="IPR013783">
    <property type="entry name" value="Ig-like_fold"/>
</dbReference>
<evidence type="ECO:0000256" key="10">
    <source>
        <dbReference type="SAM" id="SignalP"/>
    </source>
</evidence>
<organism evidence="12 13">
    <name type="scientific">Astyanax mexicanus</name>
    <name type="common">Blind cave fish</name>
    <name type="synonym">Astyanax fasciatus mexicanus</name>
    <dbReference type="NCBI Taxonomy" id="7994"/>
    <lineage>
        <taxon>Eukaryota</taxon>
        <taxon>Metazoa</taxon>
        <taxon>Chordata</taxon>
        <taxon>Craniata</taxon>
        <taxon>Vertebrata</taxon>
        <taxon>Euteleostomi</taxon>
        <taxon>Actinopterygii</taxon>
        <taxon>Neopterygii</taxon>
        <taxon>Teleostei</taxon>
        <taxon>Ostariophysi</taxon>
        <taxon>Characiformes</taxon>
        <taxon>Characoidei</taxon>
        <taxon>Acestrorhamphidae</taxon>
        <taxon>Acestrorhamphinae</taxon>
        <taxon>Astyanax</taxon>
    </lineage>
</organism>
<comment type="caution">
    <text evidence="12">The sequence shown here is derived from an EMBL/GenBank/DDBJ whole genome shotgun (WGS) entry which is preliminary data.</text>
</comment>
<name>A0A8T2LJP0_ASTMX</name>
<keyword evidence="7" id="KW-0325">Glycoprotein</keyword>
<dbReference type="Proteomes" id="UP000752171">
    <property type="component" value="Unassembled WGS sequence"/>
</dbReference>
<gene>
    <name evidence="12" type="ORF">AMEX_G13295</name>
</gene>
<evidence type="ECO:0000259" key="11">
    <source>
        <dbReference type="PROSITE" id="PS50835"/>
    </source>
</evidence>
<evidence type="ECO:0000256" key="4">
    <source>
        <dbReference type="ARBA" id="ARBA00022859"/>
    </source>
</evidence>
<dbReference type="InterPro" id="IPR036179">
    <property type="entry name" value="Ig-like_dom_sf"/>
</dbReference>
<evidence type="ECO:0000256" key="2">
    <source>
        <dbReference type="ARBA" id="ARBA00022475"/>
    </source>
</evidence>
<evidence type="ECO:0000256" key="1">
    <source>
        <dbReference type="ARBA" id="ARBA00004236"/>
    </source>
</evidence>
<feature type="compositionally biased region" description="Basic and acidic residues" evidence="8">
    <location>
        <begin position="434"/>
        <end position="451"/>
    </location>
</feature>
<keyword evidence="6" id="KW-1015">Disulfide bond</keyword>
<feature type="compositionally biased region" description="Polar residues" evidence="8">
    <location>
        <begin position="407"/>
        <end position="422"/>
    </location>
</feature>